<dbReference type="EC" id="5.4.99.-" evidence="6"/>
<dbReference type="SUPFAM" id="SSF55120">
    <property type="entry name" value="Pseudouridine synthase"/>
    <property type="match status" value="1"/>
</dbReference>
<dbReference type="EMBL" id="JACHNU010000004">
    <property type="protein sequence ID" value="MBB4663650.1"/>
    <property type="molecule type" value="Genomic_DNA"/>
</dbReference>
<dbReference type="PROSITE" id="PS01129">
    <property type="entry name" value="PSI_RLU"/>
    <property type="match status" value="1"/>
</dbReference>
<keyword evidence="5" id="KW-0694">RNA-binding</keyword>
<dbReference type="InterPro" id="IPR006224">
    <property type="entry name" value="PsdUridine_synth_RluA-like_CS"/>
</dbReference>
<dbReference type="GO" id="GO:0120159">
    <property type="term" value="F:rRNA pseudouridine synthase activity"/>
    <property type="evidence" value="ECO:0007669"/>
    <property type="project" value="UniProtKB-ARBA"/>
</dbReference>
<name>A0A840II62_9ACTN</name>
<evidence type="ECO:0000313" key="8">
    <source>
        <dbReference type="EMBL" id="MBB4663650.1"/>
    </source>
</evidence>
<dbReference type="InterPro" id="IPR006225">
    <property type="entry name" value="PsdUridine_synth_RluC/D"/>
</dbReference>
<dbReference type="PANTHER" id="PTHR21600:SF44">
    <property type="entry name" value="RIBOSOMAL LARGE SUBUNIT PSEUDOURIDINE SYNTHASE D"/>
    <property type="match status" value="1"/>
</dbReference>
<keyword evidence="3 6" id="KW-0413">Isomerase</keyword>
<organism evidence="8 9">
    <name type="scientific">Conexibacter arvalis</name>
    <dbReference type="NCBI Taxonomy" id="912552"/>
    <lineage>
        <taxon>Bacteria</taxon>
        <taxon>Bacillati</taxon>
        <taxon>Actinomycetota</taxon>
        <taxon>Thermoleophilia</taxon>
        <taxon>Solirubrobacterales</taxon>
        <taxon>Conexibacteraceae</taxon>
        <taxon>Conexibacter</taxon>
    </lineage>
</organism>
<dbReference type="CDD" id="cd00165">
    <property type="entry name" value="S4"/>
    <property type="match status" value="1"/>
</dbReference>
<dbReference type="RefSeq" id="WP_183343364.1">
    <property type="nucleotide sequence ID" value="NZ_JACHNU010000004.1"/>
</dbReference>
<dbReference type="Pfam" id="PF01479">
    <property type="entry name" value="S4"/>
    <property type="match status" value="1"/>
</dbReference>
<evidence type="ECO:0000256" key="1">
    <source>
        <dbReference type="ARBA" id="ARBA00000073"/>
    </source>
</evidence>
<dbReference type="CDD" id="cd02869">
    <property type="entry name" value="PseudoU_synth_RluA_like"/>
    <property type="match status" value="1"/>
</dbReference>
<dbReference type="SUPFAM" id="SSF55174">
    <property type="entry name" value="Alpha-L RNA-binding motif"/>
    <property type="match status" value="1"/>
</dbReference>
<dbReference type="PROSITE" id="PS50889">
    <property type="entry name" value="S4"/>
    <property type="match status" value="1"/>
</dbReference>
<comment type="function">
    <text evidence="6">Responsible for synthesis of pseudouridine from uracil.</text>
</comment>
<evidence type="ECO:0000313" key="9">
    <source>
        <dbReference type="Proteomes" id="UP000585272"/>
    </source>
</evidence>
<evidence type="ECO:0000259" key="7">
    <source>
        <dbReference type="SMART" id="SM00363"/>
    </source>
</evidence>
<dbReference type="GO" id="GO:0003723">
    <property type="term" value="F:RNA binding"/>
    <property type="evidence" value="ECO:0007669"/>
    <property type="project" value="UniProtKB-KW"/>
</dbReference>
<evidence type="ECO:0000256" key="6">
    <source>
        <dbReference type="RuleBase" id="RU362028"/>
    </source>
</evidence>
<dbReference type="Gene3D" id="3.10.290.10">
    <property type="entry name" value="RNA-binding S4 domain"/>
    <property type="match status" value="1"/>
</dbReference>
<accession>A0A840II62</accession>
<gene>
    <name evidence="8" type="ORF">BDZ31_003245</name>
</gene>
<comment type="catalytic activity">
    <reaction evidence="1 6">
        <text>a uridine in RNA = a pseudouridine in RNA</text>
        <dbReference type="Rhea" id="RHEA:48348"/>
        <dbReference type="Rhea" id="RHEA-COMP:12068"/>
        <dbReference type="Rhea" id="RHEA-COMP:12069"/>
        <dbReference type="ChEBI" id="CHEBI:65314"/>
        <dbReference type="ChEBI" id="CHEBI:65315"/>
    </reaction>
</comment>
<dbReference type="AlphaFoldDB" id="A0A840II62"/>
<keyword evidence="9" id="KW-1185">Reference proteome</keyword>
<evidence type="ECO:0000256" key="4">
    <source>
        <dbReference type="PIRSR" id="PIRSR606225-1"/>
    </source>
</evidence>
<comment type="similarity">
    <text evidence="2 6">Belongs to the pseudouridine synthase RluA family.</text>
</comment>
<dbReference type="Pfam" id="PF00849">
    <property type="entry name" value="PseudoU_synth_2"/>
    <property type="match status" value="1"/>
</dbReference>
<dbReference type="SMART" id="SM00363">
    <property type="entry name" value="S4"/>
    <property type="match status" value="1"/>
</dbReference>
<protein>
    <recommendedName>
        <fullName evidence="6">Pseudouridine synthase</fullName>
        <ecNumber evidence="6">5.4.99.-</ecNumber>
    </recommendedName>
</protein>
<evidence type="ECO:0000256" key="2">
    <source>
        <dbReference type="ARBA" id="ARBA00010876"/>
    </source>
</evidence>
<dbReference type="NCBIfam" id="TIGR00005">
    <property type="entry name" value="rluA_subfam"/>
    <property type="match status" value="1"/>
</dbReference>
<dbReference type="InterPro" id="IPR020103">
    <property type="entry name" value="PsdUridine_synth_cat_dom_sf"/>
</dbReference>
<dbReference type="InterPro" id="IPR050188">
    <property type="entry name" value="RluA_PseudoU_synthase"/>
</dbReference>
<dbReference type="InterPro" id="IPR006145">
    <property type="entry name" value="PsdUridine_synth_RsuA/RluA"/>
</dbReference>
<dbReference type="InterPro" id="IPR036986">
    <property type="entry name" value="S4_RNA-bd_sf"/>
</dbReference>
<comment type="caution">
    <text evidence="8">The sequence shown here is derived from an EMBL/GenBank/DDBJ whole genome shotgun (WGS) entry which is preliminary data.</text>
</comment>
<proteinExistence type="inferred from homology"/>
<dbReference type="Gene3D" id="3.30.2350.10">
    <property type="entry name" value="Pseudouridine synthase"/>
    <property type="match status" value="1"/>
</dbReference>
<feature type="active site" evidence="4">
    <location>
        <position position="134"/>
    </location>
</feature>
<evidence type="ECO:0000256" key="3">
    <source>
        <dbReference type="ARBA" id="ARBA00023235"/>
    </source>
</evidence>
<feature type="domain" description="RNA-binding S4" evidence="7">
    <location>
        <begin position="15"/>
        <end position="75"/>
    </location>
</feature>
<dbReference type="GO" id="GO:0000455">
    <property type="term" value="P:enzyme-directed rRNA pseudouridine synthesis"/>
    <property type="evidence" value="ECO:0007669"/>
    <property type="project" value="TreeGrafter"/>
</dbReference>
<sequence length="309" mass="32968">MPALRVEVGPGEAGERLDQFLARLGEIGSRSKAQRLIDAGLVTVDGKALPKRHKVGAGETVAVEPEPERAVEEAGDAPFEVVFEDEHLLVVDKPAGVVVHPAPGHRSGTLSQALAGRAAGGEDPARAGIVHRLDRDTSGLLIVAKSEAAHRELKRMIEAREVRREYLALVEGTPPARSGTIDAPIGRDRRVRTRMSTETDDPREARTHFTLERALPGAALLRVVLETGRTHQIRVHLLAIGHPVAGDPEYGTGGRLGLERQFLHAARLAFAHPLTGAPVDVRSELPADLAAVLARLEAQAGSGRDGEVA</sequence>
<reference evidence="8 9" key="1">
    <citation type="submission" date="2020-08" db="EMBL/GenBank/DDBJ databases">
        <title>Genomic Encyclopedia of Archaeal and Bacterial Type Strains, Phase II (KMG-II): from individual species to whole genera.</title>
        <authorList>
            <person name="Goeker M."/>
        </authorList>
    </citation>
    <scope>NUCLEOTIDE SEQUENCE [LARGE SCALE GENOMIC DNA]</scope>
    <source>
        <strain evidence="8 9">DSM 23288</strain>
    </source>
</reference>
<dbReference type="Proteomes" id="UP000585272">
    <property type="component" value="Unassembled WGS sequence"/>
</dbReference>
<evidence type="ECO:0000256" key="5">
    <source>
        <dbReference type="PROSITE-ProRule" id="PRU00182"/>
    </source>
</evidence>
<dbReference type="PANTHER" id="PTHR21600">
    <property type="entry name" value="MITOCHONDRIAL RNA PSEUDOURIDINE SYNTHASE"/>
    <property type="match status" value="1"/>
</dbReference>
<dbReference type="InterPro" id="IPR002942">
    <property type="entry name" value="S4_RNA-bd"/>
</dbReference>